<dbReference type="EMBL" id="CP136890">
    <property type="protein sequence ID" value="WOK92175.1"/>
    <property type="molecule type" value="Genomic_DNA"/>
</dbReference>
<accession>A0AAQ3PXD4</accession>
<feature type="chain" id="PRO_5042670484" description="Epidermal patterning factor-like protein" evidence="6">
    <location>
        <begin position="30"/>
        <end position="114"/>
    </location>
</feature>
<evidence type="ECO:0000256" key="1">
    <source>
        <dbReference type="ARBA" id="ARBA00004613"/>
    </source>
</evidence>
<dbReference type="GO" id="GO:0010052">
    <property type="term" value="P:guard cell differentiation"/>
    <property type="evidence" value="ECO:0007669"/>
    <property type="project" value="UniProtKB-UniRule"/>
</dbReference>
<evidence type="ECO:0000256" key="6">
    <source>
        <dbReference type="RuleBase" id="RU367102"/>
    </source>
</evidence>
<dbReference type="GO" id="GO:0005576">
    <property type="term" value="C:extracellular region"/>
    <property type="evidence" value="ECO:0007669"/>
    <property type="project" value="UniProtKB-SubCell"/>
</dbReference>
<organism evidence="7 8">
    <name type="scientific">Canna indica</name>
    <name type="common">Indian-shot</name>
    <dbReference type="NCBI Taxonomy" id="4628"/>
    <lineage>
        <taxon>Eukaryota</taxon>
        <taxon>Viridiplantae</taxon>
        <taxon>Streptophyta</taxon>
        <taxon>Embryophyta</taxon>
        <taxon>Tracheophyta</taxon>
        <taxon>Spermatophyta</taxon>
        <taxon>Magnoliopsida</taxon>
        <taxon>Liliopsida</taxon>
        <taxon>Zingiberales</taxon>
        <taxon>Cannaceae</taxon>
        <taxon>Canna</taxon>
    </lineage>
</organism>
<sequence length="114" mass="12432">MSSTPSHDILLTVSFLFTLLNLLLPASSSLDDSLLSSSEGMLVEDKARLGSAPPNCHNRCNKCTPCSAVQDPTSPAQPKLQVPPMDDSFPEDKLYSNYKPLGWKCCCGNRLYNP</sequence>
<reference evidence="7 8" key="1">
    <citation type="submission" date="2023-10" db="EMBL/GenBank/DDBJ databases">
        <title>Chromosome-scale genome assembly provides insights into flower coloration mechanisms of Canna indica.</title>
        <authorList>
            <person name="Li C."/>
        </authorList>
    </citation>
    <scope>NUCLEOTIDE SEQUENCE [LARGE SCALE GENOMIC DNA]</scope>
    <source>
        <tissue evidence="7">Flower</tissue>
    </source>
</reference>
<keyword evidence="5" id="KW-1015">Disulfide bond</keyword>
<keyword evidence="4 6" id="KW-0732">Signal</keyword>
<keyword evidence="3 6" id="KW-0964">Secreted</keyword>
<dbReference type="PANTHER" id="PTHR33109:SF3">
    <property type="entry name" value="EPIDERMAL PATTERNING FACTOR-LIKE PROTEIN"/>
    <property type="match status" value="1"/>
</dbReference>
<evidence type="ECO:0000256" key="3">
    <source>
        <dbReference type="ARBA" id="ARBA00022525"/>
    </source>
</evidence>
<comment type="similarity">
    <text evidence="2 6">Belongs to the plant cysteine rich small secretory peptide family. Epidermal patterning factor subfamily.</text>
</comment>
<proteinExistence type="inferred from homology"/>
<keyword evidence="6" id="KW-0217">Developmental protein</keyword>
<evidence type="ECO:0000313" key="8">
    <source>
        <dbReference type="Proteomes" id="UP001327560"/>
    </source>
</evidence>
<comment type="function">
    <text evidence="6">Controls stomatal patterning.</text>
</comment>
<evidence type="ECO:0000313" key="7">
    <source>
        <dbReference type="EMBL" id="WOK92175.1"/>
    </source>
</evidence>
<evidence type="ECO:0000256" key="2">
    <source>
        <dbReference type="ARBA" id="ARBA00008127"/>
    </source>
</evidence>
<dbReference type="Proteomes" id="UP001327560">
    <property type="component" value="Chromosome 1"/>
</dbReference>
<dbReference type="PANTHER" id="PTHR33109">
    <property type="entry name" value="EPIDERMAL PATTERNING FACTOR-LIKE PROTEIN 4"/>
    <property type="match status" value="1"/>
</dbReference>
<dbReference type="InterPro" id="IPR039455">
    <property type="entry name" value="EPFL"/>
</dbReference>
<keyword evidence="8" id="KW-1185">Reference proteome</keyword>
<evidence type="ECO:0000256" key="4">
    <source>
        <dbReference type="ARBA" id="ARBA00022729"/>
    </source>
</evidence>
<comment type="subcellular location">
    <subcellularLocation>
        <location evidence="1 6">Secreted</location>
    </subcellularLocation>
</comment>
<gene>
    <name evidence="7" type="ORF">Cni_G00866</name>
</gene>
<evidence type="ECO:0000256" key="5">
    <source>
        <dbReference type="ARBA" id="ARBA00023157"/>
    </source>
</evidence>
<dbReference type="AlphaFoldDB" id="A0AAQ3PXD4"/>
<feature type="signal peptide" evidence="6">
    <location>
        <begin position="1"/>
        <end position="29"/>
    </location>
</feature>
<dbReference type="Pfam" id="PF17181">
    <property type="entry name" value="EPF"/>
    <property type="match status" value="1"/>
</dbReference>
<protein>
    <recommendedName>
        <fullName evidence="6">Epidermal patterning factor-like protein</fullName>
    </recommendedName>
</protein>
<name>A0AAQ3PXD4_9LILI</name>